<keyword evidence="2" id="KW-1185">Reference proteome</keyword>
<dbReference type="Proteomes" id="UP000887116">
    <property type="component" value="Unassembled WGS sequence"/>
</dbReference>
<comment type="caution">
    <text evidence="1">The sequence shown here is derived from an EMBL/GenBank/DDBJ whole genome shotgun (WGS) entry which is preliminary data.</text>
</comment>
<proteinExistence type="predicted"/>
<organism evidence="1 2">
    <name type="scientific">Trichonephila clavata</name>
    <name type="common">Joro spider</name>
    <name type="synonym">Nephila clavata</name>
    <dbReference type="NCBI Taxonomy" id="2740835"/>
    <lineage>
        <taxon>Eukaryota</taxon>
        <taxon>Metazoa</taxon>
        <taxon>Ecdysozoa</taxon>
        <taxon>Arthropoda</taxon>
        <taxon>Chelicerata</taxon>
        <taxon>Arachnida</taxon>
        <taxon>Araneae</taxon>
        <taxon>Araneomorphae</taxon>
        <taxon>Entelegynae</taxon>
        <taxon>Araneoidea</taxon>
        <taxon>Nephilidae</taxon>
        <taxon>Trichonephila</taxon>
    </lineage>
</organism>
<evidence type="ECO:0000313" key="1">
    <source>
        <dbReference type="EMBL" id="GFR19261.1"/>
    </source>
</evidence>
<reference evidence="1" key="1">
    <citation type="submission" date="2020-07" db="EMBL/GenBank/DDBJ databases">
        <title>Multicomponent nature underlies the extraordinary mechanical properties of spider dragline silk.</title>
        <authorList>
            <person name="Kono N."/>
            <person name="Nakamura H."/>
            <person name="Mori M."/>
            <person name="Yoshida Y."/>
            <person name="Ohtoshi R."/>
            <person name="Malay A.D."/>
            <person name="Moran D.A.P."/>
            <person name="Tomita M."/>
            <person name="Numata K."/>
            <person name="Arakawa K."/>
        </authorList>
    </citation>
    <scope>NUCLEOTIDE SEQUENCE</scope>
</reference>
<evidence type="ECO:0000313" key="2">
    <source>
        <dbReference type="Proteomes" id="UP000887116"/>
    </source>
</evidence>
<name>A0A8X6H8K8_TRICU</name>
<sequence length="160" mass="18105">MPSFFEIILFESAFEIIKHSTVRNQAIICSEIETPVSFDPPSMTNAISGIPLVRSVMIYRICQALELEAILAPTNDINPMMVQTKPRKEKQMLPTPIVYSFTVYKMCEALDLNVELHPENERPTFVNKKRRPVPVVHSLTVFSICQALQLDAQLAKASDQ</sequence>
<accession>A0A8X6H8K8</accession>
<dbReference type="AlphaFoldDB" id="A0A8X6H8K8"/>
<protein>
    <submittedName>
        <fullName evidence="1">Uncharacterized protein</fullName>
    </submittedName>
</protein>
<gene>
    <name evidence="1" type="ORF">TNCT_729171</name>
</gene>
<dbReference type="EMBL" id="BMAO01007893">
    <property type="protein sequence ID" value="GFR19261.1"/>
    <property type="molecule type" value="Genomic_DNA"/>
</dbReference>